<dbReference type="AlphaFoldDB" id="A0AAN6SZU1"/>
<protein>
    <submittedName>
        <fullName evidence="2">Uncharacterized protein</fullName>
    </submittedName>
</protein>
<feature type="non-terminal residue" evidence="2">
    <location>
        <position position="1"/>
    </location>
</feature>
<evidence type="ECO:0000256" key="1">
    <source>
        <dbReference type="SAM" id="MobiDB-lite"/>
    </source>
</evidence>
<dbReference type="EMBL" id="MU863655">
    <property type="protein sequence ID" value="KAK4098849.1"/>
    <property type="molecule type" value="Genomic_DNA"/>
</dbReference>
<proteinExistence type="predicted"/>
<evidence type="ECO:0000313" key="3">
    <source>
        <dbReference type="Proteomes" id="UP001305647"/>
    </source>
</evidence>
<evidence type="ECO:0000313" key="2">
    <source>
        <dbReference type="EMBL" id="KAK4098849.1"/>
    </source>
</evidence>
<keyword evidence="3" id="KW-1185">Reference proteome</keyword>
<feature type="compositionally biased region" description="Polar residues" evidence="1">
    <location>
        <begin position="106"/>
        <end position="118"/>
    </location>
</feature>
<name>A0AAN6SZU1_9PEZI</name>
<feature type="region of interest" description="Disordered" evidence="1">
    <location>
        <begin position="105"/>
        <end position="165"/>
    </location>
</feature>
<comment type="caution">
    <text evidence="2">The sequence shown here is derived from an EMBL/GenBank/DDBJ whole genome shotgun (WGS) entry which is preliminary data.</text>
</comment>
<organism evidence="2 3">
    <name type="scientific">Parathielavia hyrcaniae</name>
    <dbReference type="NCBI Taxonomy" id="113614"/>
    <lineage>
        <taxon>Eukaryota</taxon>
        <taxon>Fungi</taxon>
        <taxon>Dikarya</taxon>
        <taxon>Ascomycota</taxon>
        <taxon>Pezizomycotina</taxon>
        <taxon>Sordariomycetes</taxon>
        <taxon>Sordariomycetidae</taxon>
        <taxon>Sordariales</taxon>
        <taxon>Chaetomiaceae</taxon>
        <taxon>Parathielavia</taxon>
    </lineage>
</organism>
<sequence length="266" mass="28892">HLTGDRPLTMQQIHKHWWLWRPQEQQHVGDNDGRDPDVEVVRVMPKSDIPLVPRRVRGKGRPVGAIATAPVASKKKGTGVHGTKRLPSAFEHELEDELTTAVLAPKQQQQQVGPASTKRSGRAAPAALGLGQQRAVKGSSRKRQIQRALRGGCRDSEEGAQTQTSAEDRIEDCIMVAATSVKANFKVTSTKLGLQRLRQVGTDSYEPGTAAPRASERFIDGLDALDPDVEDEHDRALTATKAAAREDHEDAVALGINQPPADVAEL</sequence>
<reference evidence="2" key="2">
    <citation type="submission" date="2023-05" db="EMBL/GenBank/DDBJ databases">
        <authorList>
            <consortium name="Lawrence Berkeley National Laboratory"/>
            <person name="Steindorff A."/>
            <person name="Hensen N."/>
            <person name="Bonometti L."/>
            <person name="Westerberg I."/>
            <person name="Brannstrom I.O."/>
            <person name="Guillou S."/>
            <person name="Cros-Aarteil S."/>
            <person name="Calhoun S."/>
            <person name="Haridas S."/>
            <person name="Kuo A."/>
            <person name="Mondo S."/>
            <person name="Pangilinan J."/>
            <person name="Riley R."/>
            <person name="Labutti K."/>
            <person name="Andreopoulos B."/>
            <person name="Lipzen A."/>
            <person name="Chen C."/>
            <person name="Yanf M."/>
            <person name="Daum C."/>
            <person name="Ng V."/>
            <person name="Clum A."/>
            <person name="Ohm R."/>
            <person name="Martin F."/>
            <person name="Silar P."/>
            <person name="Natvig D."/>
            <person name="Lalanne C."/>
            <person name="Gautier V."/>
            <person name="Ament-Velasquez S.L."/>
            <person name="Kruys A."/>
            <person name="Hutchinson M.I."/>
            <person name="Powell A.J."/>
            <person name="Barry K."/>
            <person name="Miller A.N."/>
            <person name="Grigoriev I.V."/>
            <person name="Debuchy R."/>
            <person name="Gladieux P."/>
            <person name="Thoren M.H."/>
            <person name="Johannesson H."/>
        </authorList>
    </citation>
    <scope>NUCLEOTIDE SEQUENCE</scope>
    <source>
        <strain evidence="2">CBS 757.83</strain>
    </source>
</reference>
<reference evidence="2" key="1">
    <citation type="journal article" date="2023" name="Mol. Phylogenet. Evol.">
        <title>Genome-scale phylogeny and comparative genomics of the fungal order Sordariales.</title>
        <authorList>
            <person name="Hensen N."/>
            <person name="Bonometti L."/>
            <person name="Westerberg I."/>
            <person name="Brannstrom I.O."/>
            <person name="Guillou S."/>
            <person name="Cros-Aarteil S."/>
            <person name="Calhoun S."/>
            <person name="Haridas S."/>
            <person name="Kuo A."/>
            <person name="Mondo S."/>
            <person name="Pangilinan J."/>
            <person name="Riley R."/>
            <person name="LaButti K."/>
            <person name="Andreopoulos B."/>
            <person name="Lipzen A."/>
            <person name="Chen C."/>
            <person name="Yan M."/>
            <person name="Daum C."/>
            <person name="Ng V."/>
            <person name="Clum A."/>
            <person name="Steindorff A."/>
            <person name="Ohm R.A."/>
            <person name="Martin F."/>
            <person name="Silar P."/>
            <person name="Natvig D.O."/>
            <person name="Lalanne C."/>
            <person name="Gautier V."/>
            <person name="Ament-Velasquez S.L."/>
            <person name="Kruys A."/>
            <person name="Hutchinson M.I."/>
            <person name="Powell A.J."/>
            <person name="Barry K."/>
            <person name="Miller A.N."/>
            <person name="Grigoriev I.V."/>
            <person name="Debuchy R."/>
            <person name="Gladieux P."/>
            <person name="Hiltunen Thoren M."/>
            <person name="Johannesson H."/>
        </authorList>
    </citation>
    <scope>NUCLEOTIDE SEQUENCE</scope>
    <source>
        <strain evidence="2">CBS 757.83</strain>
    </source>
</reference>
<gene>
    <name evidence="2" type="ORF">N658DRAFT_431192</name>
</gene>
<accession>A0AAN6SZU1</accession>
<dbReference type="Proteomes" id="UP001305647">
    <property type="component" value="Unassembled WGS sequence"/>
</dbReference>